<evidence type="ECO:0000256" key="1">
    <source>
        <dbReference type="SAM" id="Coils"/>
    </source>
</evidence>
<feature type="region of interest" description="Disordered" evidence="2">
    <location>
        <begin position="328"/>
        <end position="366"/>
    </location>
</feature>
<dbReference type="AlphaFoldDB" id="A2FTJ4"/>
<dbReference type="VEuPathDB" id="TrichDB:TVAGG3_0877830"/>
<dbReference type="RefSeq" id="XP_001304714.1">
    <property type="nucleotide sequence ID" value="XM_001304713.1"/>
</dbReference>
<dbReference type="Proteomes" id="UP000001542">
    <property type="component" value="Unassembled WGS sequence"/>
</dbReference>
<feature type="coiled-coil region" evidence="1">
    <location>
        <begin position="599"/>
        <end position="626"/>
    </location>
</feature>
<evidence type="ECO:0000313" key="4">
    <source>
        <dbReference type="Proteomes" id="UP000001542"/>
    </source>
</evidence>
<organism evidence="3 4">
    <name type="scientific">Trichomonas vaginalis (strain ATCC PRA-98 / G3)</name>
    <dbReference type="NCBI Taxonomy" id="412133"/>
    <lineage>
        <taxon>Eukaryota</taxon>
        <taxon>Metamonada</taxon>
        <taxon>Parabasalia</taxon>
        <taxon>Trichomonadida</taxon>
        <taxon>Trichomonadidae</taxon>
        <taxon>Trichomonas</taxon>
    </lineage>
</organism>
<feature type="compositionally biased region" description="Basic and acidic residues" evidence="2">
    <location>
        <begin position="345"/>
        <end position="355"/>
    </location>
</feature>
<dbReference type="InParanoid" id="A2FTJ4"/>
<dbReference type="EMBL" id="DS114011">
    <property type="protein sequence ID" value="EAX91784.1"/>
    <property type="molecule type" value="Genomic_DNA"/>
</dbReference>
<keyword evidence="4" id="KW-1185">Reference proteome</keyword>
<protein>
    <submittedName>
        <fullName evidence="3">Uncharacterized protein</fullName>
    </submittedName>
</protein>
<reference evidence="3" key="1">
    <citation type="submission" date="2006-10" db="EMBL/GenBank/DDBJ databases">
        <authorList>
            <person name="Amadeo P."/>
            <person name="Zhao Q."/>
            <person name="Wortman J."/>
            <person name="Fraser-Liggett C."/>
            <person name="Carlton J."/>
        </authorList>
    </citation>
    <scope>NUCLEOTIDE SEQUENCE</scope>
    <source>
        <strain evidence="3">G3</strain>
    </source>
</reference>
<name>A2FTJ4_TRIV3</name>
<dbReference type="VEuPathDB" id="TrichDB:TVAG_142680"/>
<sequence length="997" mass="115395">MLPRVGRAKTSLRTPRRINNKDDPTIVPAVVGKKATIPQNQNAKYVKVVPKRKIPDNPNVKRIEDFKIDCEKVIKLSINFIDSNSATPEISQAILVPLAKFQNTLPIYYESTHKFFETFAKLQSITQTTQIVSIQSIRTPVLNFTKAWERFVVAFNKMKNGDNIPHAHLVISKFDQIKMTLDFIDKSNNDRKYPNSNVTNCTRSLKLLCDNISGKVVDLFRQPIFPFFEEDVYISYKSTIKSFVHLINEAFMNELPQSRMTAVDLNRHKQSIVLDCSDIIKSLRTSFDYPTTIKEISEIIDSIEIQRKIIDEQFNFPNNVVHPMLQEEEQTQETEKQNEQNSEPETVKENEKEVINEEENDLSQKEQEEFTIEERDVLHNSPVLSVKSEVEIVNNKTPTFDEKIMRSIFKKIEAEYREEETIDEMLTIIEMNLDGLIERNSVISDENKLFAKKIEKLENELNELKVLYNDKSKIMSEEAKTKIDNEQKMTKELKDLRNNEDELNRKIFILETKLSQASKNDDAIYLRESMMRIAKKVSDYFKTTFDSQKFIGKKDSKDGDLVNYILKFFDKDCQECKRKSDELDKIKKELNVILSSENAEEIEICIKFIKEKLKDYEEMENILTNEINSMTDSLEMILKFNGKINEPFELTSQNAVIGKIQKRMKELMDDNQNLNDTIDSFLCEIVLMFPRDTPLSRQKRMDFIREIISEMKTNIDKKKEKIKSKKGKIEKLKTKISVLSSFISKYFNLSKPKEIIAKINEGINPIEEMIERYENQMDEIVSQSKGICARILGLVNLDFSPELPIDMLISTTNGVCDSLQDDRKKIIKERKESVEEMKNIRNCLCFCDLHLRDHVKYLPADVDLLTNDQLIRRVQEMVIKIDNLEYSGRFIQKSQIESAIVDVMKVLGIPKSGNLISILNTISNRCIVLENTSKACVSISINCSGFDFSKISELHHSIKVIDRENVDKSIMLCIDKLVSIIDMSSTQTVCKALGIST</sequence>
<feature type="coiled-coil region" evidence="1">
    <location>
        <begin position="440"/>
        <end position="513"/>
    </location>
</feature>
<accession>A2FTJ4</accession>
<evidence type="ECO:0000313" key="3">
    <source>
        <dbReference type="EMBL" id="EAX91784.1"/>
    </source>
</evidence>
<dbReference type="KEGG" id="tva:4749486"/>
<gene>
    <name evidence="3" type="ORF">TVAG_142680</name>
</gene>
<keyword evidence="1" id="KW-0175">Coiled coil</keyword>
<dbReference type="SMR" id="A2FTJ4"/>
<feature type="coiled-coil region" evidence="1">
    <location>
        <begin position="657"/>
        <end position="735"/>
    </location>
</feature>
<reference evidence="3" key="2">
    <citation type="journal article" date="2007" name="Science">
        <title>Draft genome sequence of the sexually transmitted pathogen Trichomonas vaginalis.</title>
        <authorList>
            <person name="Carlton J.M."/>
            <person name="Hirt R.P."/>
            <person name="Silva J.C."/>
            <person name="Delcher A.L."/>
            <person name="Schatz M."/>
            <person name="Zhao Q."/>
            <person name="Wortman J.R."/>
            <person name="Bidwell S.L."/>
            <person name="Alsmark U.C.M."/>
            <person name="Besteiro S."/>
            <person name="Sicheritz-Ponten T."/>
            <person name="Noel C.J."/>
            <person name="Dacks J.B."/>
            <person name="Foster P.G."/>
            <person name="Simillion C."/>
            <person name="Van de Peer Y."/>
            <person name="Miranda-Saavedra D."/>
            <person name="Barton G.J."/>
            <person name="Westrop G.D."/>
            <person name="Mueller S."/>
            <person name="Dessi D."/>
            <person name="Fiori P.L."/>
            <person name="Ren Q."/>
            <person name="Paulsen I."/>
            <person name="Zhang H."/>
            <person name="Bastida-Corcuera F.D."/>
            <person name="Simoes-Barbosa A."/>
            <person name="Brown M.T."/>
            <person name="Hayes R.D."/>
            <person name="Mukherjee M."/>
            <person name="Okumura C.Y."/>
            <person name="Schneider R."/>
            <person name="Smith A.J."/>
            <person name="Vanacova S."/>
            <person name="Villalvazo M."/>
            <person name="Haas B.J."/>
            <person name="Pertea M."/>
            <person name="Feldblyum T.V."/>
            <person name="Utterback T.R."/>
            <person name="Shu C.L."/>
            <person name="Osoegawa K."/>
            <person name="de Jong P.J."/>
            <person name="Hrdy I."/>
            <person name="Horvathova L."/>
            <person name="Zubacova Z."/>
            <person name="Dolezal P."/>
            <person name="Malik S.B."/>
            <person name="Logsdon J.M. Jr."/>
            <person name="Henze K."/>
            <person name="Gupta A."/>
            <person name="Wang C.C."/>
            <person name="Dunne R.L."/>
            <person name="Upcroft J.A."/>
            <person name="Upcroft P."/>
            <person name="White O."/>
            <person name="Salzberg S.L."/>
            <person name="Tang P."/>
            <person name="Chiu C.-H."/>
            <person name="Lee Y.-S."/>
            <person name="Embley T.M."/>
            <person name="Coombs G.H."/>
            <person name="Mottram J.C."/>
            <person name="Tachezy J."/>
            <person name="Fraser-Liggett C.M."/>
            <person name="Johnson P.J."/>
        </authorList>
    </citation>
    <scope>NUCLEOTIDE SEQUENCE [LARGE SCALE GENOMIC DNA]</scope>
    <source>
        <strain evidence="3">G3</strain>
    </source>
</reference>
<proteinExistence type="predicted"/>
<evidence type="ECO:0000256" key="2">
    <source>
        <dbReference type="SAM" id="MobiDB-lite"/>
    </source>
</evidence>